<dbReference type="EMBL" id="CP000319">
    <property type="protein sequence ID" value="ABE62791.1"/>
    <property type="molecule type" value="Genomic_DNA"/>
</dbReference>
<dbReference type="AlphaFoldDB" id="Q1QLV6"/>
<reference evidence="1 2" key="1">
    <citation type="submission" date="2006-03" db="EMBL/GenBank/DDBJ databases">
        <title>Complete sequence of chromosome of Nitrobacter hamburgensis X14.</title>
        <authorList>
            <consortium name="US DOE Joint Genome Institute"/>
            <person name="Copeland A."/>
            <person name="Lucas S."/>
            <person name="Lapidus A."/>
            <person name="Barry K."/>
            <person name="Detter J.C."/>
            <person name="Glavina del Rio T."/>
            <person name="Hammon N."/>
            <person name="Israni S."/>
            <person name="Dalin E."/>
            <person name="Tice H."/>
            <person name="Pitluck S."/>
            <person name="Chain P."/>
            <person name="Malfatti S."/>
            <person name="Shin M."/>
            <person name="Vergez L."/>
            <person name="Schmutz J."/>
            <person name="Larimer F."/>
            <person name="Land M."/>
            <person name="Hauser L."/>
            <person name="Kyrpides N."/>
            <person name="Ivanova N."/>
            <person name="Ward B."/>
            <person name="Arp D."/>
            <person name="Klotz M."/>
            <person name="Stein L."/>
            <person name="O'Mullan G."/>
            <person name="Starkenburg S."/>
            <person name="Sayavedra L."/>
            <person name="Poret-Peterson A.T."/>
            <person name="Gentry M.E."/>
            <person name="Bruce D."/>
            <person name="Richardson P."/>
        </authorList>
    </citation>
    <scope>NUCLEOTIDE SEQUENCE [LARGE SCALE GENOMIC DNA]</scope>
    <source>
        <strain evidence="2">DSM 10229 / NCIMB 13809 / X14</strain>
    </source>
</reference>
<dbReference type="HOGENOM" id="CLU_1684722_0_0_5"/>
<dbReference type="KEGG" id="nha:Nham_1992"/>
<organism evidence="1 2">
    <name type="scientific">Nitrobacter hamburgensis (strain DSM 10229 / NCIMB 13809 / X14)</name>
    <dbReference type="NCBI Taxonomy" id="323097"/>
    <lineage>
        <taxon>Bacteria</taxon>
        <taxon>Pseudomonadati</taxon>
        <taxon>Pseudomonadota</taxon>
        <taxon>Alphaproteobacteria</taxon>
        <taxon>Hyphomicrobiales</taxon>
        <taxon>Nitrobacteraceae</taxon>
        <taxon>Nitrobacter</taxon>
    </lineage>
</organism>
<gene>
    <name evidence="1" type="ordered locus">Nham_1992</name>
</gene>
<evidence type="ECO:0000313" key="2">
    <source>
        <dbReference type="Proteomes" id="UP000001953"/>
    </source>
</evidence>
<sequence length="156" mass="18338">MFRSDEPMNIEAVLLFGLLNHLIDKLAGRAKKNDALLVLPSKPLPNQETDKRLAASRRQLQRDVRGALRLRNVLLHHLSLMQQHARNLAPRQFQKDFFGAIWHRFGWLCTFEGQGRFLEYVARRGRWLGFQLTRQIRECQQFCPRDLRETPGYSTL</sequence>
<dbReference type="Proteomes" id="UP000001953">
    <property type="component" value="Chromosome"/>
</dbReference>
<protein>
    <submittedName>
        <fullName evidence="1">Uncharacterized protein</fullName>
    </submittedName>
</protein>
<proteinExistence type="predicted"/>
<evidence type="ECO:0000313" key="1">
    <source>
        <dbReference type="EMBL" id="ABE62791.1"/>
    </source>
</evidence>
<dbReference type="STRING" id="323097.Nham_1992"/>
<accession>Q1QLV6</accession>
<name>Q1QLV6_NITHX</name>
<keyword evidence="2" id="KW-1185">Reference proteome</keyword>